<dbReference type="AlphaFoldDB" id="X6P8G6"/>
<evidence type="ECO:0000313" key="1">
    <source>
        <dbReference type="EMBL" id="ETO34388.1"/>
    </source>
</evidence>
<gene>
    <name evidence="1" type="ORF">RFI_02705</name>
</gene>
<sequence>QSESKEKNELDLLEYVLSLYPCGIRIDCISSVFEYLQNTWKEKEEWLSRMNDYQWMQKLNSHFRQQKLKSKSQQNNDKVKPFKKLVSNVNSSNRLLSRCRVIDGVVLALKQKTTLFKVNNNATNRHLNGTYSLYTPLVFNGYHPHAQNDLLQSRVDLRSCNGGFYLEYINYYFWIHYNKCLVLEGPMFETKSMCCMNDSKRNAMVELTWQINEIRDINHQHQLTHHYASFLFDPHSLTYLGVSSIAQEPPSVACLQPYVMSWDVSIGDQVWVYIKDDCTDESDFYSLQTLKCSQLLDVAIPAKVVAIDVFCQHNALFSLELSECWKLGLLRHSIDGFTQLDFVRARAVHLNELRFIEEYKSSIFDDPRVIKVYIDGFTHGIPFEETDINKQVANILKVIDDIIQQFHLMMKKNVTCFGCYCSFTSLLPSIYHHVCTTFSSRISNIQLLAFLNPKIRSSFQNDWRDVVFFKNKSQNNIDNIRIWCVLKDLHDCHQSAPYYSLAATQSKYVLCFGGGKPLQIKYLQFIKYHASLKSTKQKIKFYIFNLHKYKYVLGQVKKEETILLSKQSTNEHLVRMSCHFITFFLLSSVIFALNNSQRSTTDELFCSIIVRPQLSLQVQIFDASFFTWCTLDNLQR</sequence>
<evidence type="ECO:0000313" key="2">
    <source>
        <dbReference type="Proteomes" id="UP000023152"/>
    </source>
</evidence>
<accession>X6P8G6</accession>
<proteinExistence type="predicted"/>
<reference evidence="1 2" key="1">
    <citation type="journal article" date="2013" name="Curr. Biol.">
        <title>The Genome of the Foraminiferan Reticulomyxa filosa.</title>
        <authorList>
            <person name="Glockner G."/>
            <person name="Hulsmann N."/>
            <person name="Schleicher M."/>
            <person name="Noegel A.A."/>
            <person name="Eichinger L."/>
            <person name="Gallinger C."/>
            <person name="Pawlowski J."/>
            <person name="Sierra R."/>
            <person name="Euteneuer U."/>
            <person name="Pillet L."/>
            <person name="Moustafa A."/>
            <person name="Platzer M."/>
            <person name="Groth M."/>
            <person name="Szafranski K."/>
            <person name="Schliwa M."/>
        </authorList>
    </citation>
    <scope>NUCLEOTIDE SEQUENCE [LARGE SCALE GENOMIC DNA]</scope>
</reference>
<name>X6P8G6_RETFI</name>
<organism evidence="1 2">
    <name type="scientific">Reticulomyxa filosa</name>
    <dbReference type="NCBI Taxonomy" id="46433"/>
    <lineage>
        <taxon>Eukaryota</taxon>
        <taxon>Sar</taxon>
        <taxon>Rhizaria</taxon>
        <taxon>Retaria</taxon>
        <taxon>Foraminifera</taxon>
        <taxon>Monothalamids</taxon>
        <taxon>Reticulomyxidae</taxon>
        <taxon>Reticulomyxa</taxon>
    </lineage>
</organism>
<keyword evidence="2" id="KW-1185">Reference proteome</keyword>
<dbReference type="EMBL" id="ASPP01002623">
    <property type="protein sequence ID" value="ETO34388.1"/>
    <property type="molecule type" value="Genomic_DNA"/>
</dbReference>
<protein>
    <submittedName>
        <fullName evidence="1">Uncharacterized protein</fullName>
    </submittedName>
</protein>
<comment type="caution">
    <text evidence="1">The sequence shown here is derived from an EMBL/GenBank/DDBJ whole genome shotgun (WGS) entry which is preliminary data.</text>
</comment>
<dbReference type="Proteomes" id="UP000023152">
    <property type="component" value="Unassembled WGS sequence"/>
</dbReference>
<feature type="non-terminal residue" evidence="1">
    <location>
        <position position="1"/>
    </location>
</feature>